<reference evidence="3 4" key="1">
    <citation type="submission" date="2018-06" db="EMBL/GenBank/DDBJ databases">
        <title>Genomic Encyclopedia of Archaeal and Bacterial Type Strains, Phase II (KMG-II): from individual species to whole genera.</title>
        <authorList>
            <person name="Goeker M."/>
        </authorList>
    </citation>
    <scope>NUCLEOTIDE SEQUENCE [LARGE SCALE GENOMIC DNA]</scope>
    <source>
        <strain evidence="3 4">ATCC BAA-1881</strain>
    </source>
</reference>
<gene>
    <name evidence="3" type="ORF">EI42_06042</name>
</gene>
<feature type="domain" description="Peptidoglycan beta-N-acetylmuramidase NamZ C-terminal" evidence="2">
    <location>
        <begin position="231"/>
        <end position="386"/>
    </location>
</feature>
<dbReference type="Pfam" id="PF07075">
    <property type="entry name" value="NamZ_N"/>
    <property type="match status" value="1"/>
</dbReference>
<dbReference type="InterPro" id="IPR008302">
    <property type="entry name" value="NamZ"/>
</dbReference>
<dbReference type="PANTHER" id="PTHR42915:SF1">
    <property type="entry name" value="PEPTIDOGLYCAN BETA-N-ACETYLMURAMIDASE NAMZ"/>
    <property type="match status" value="1"/>
</dbReference>
<dbReference type="InterPro" id="IPR048502">
    <property type="entry name" value="NamZ_N"/>
</dbReference>
<feature type="domain" description="Peptidoglycan beta-N-acetylmuramidase NamZ N-terminal" evidence="1">
    <location>
        <begin position="27"/>
        <end position="226"/>
    </location>
</feature>
<keyword evidence="4" id="KW-1185">Reference proteome</keyword>
<dbReference type="Proteomes" id="UP000248806">
    <property type="component" value="Unassembled WGS sequence"/>
</dbReference>
<dbReference type="PIRSF" id="PIRSF016719">
    <property type="entry name" value="UCP016719"/>
    <property type="match status" value="1"/>
</dbReference>
<dbReference type="AlphaFoldDB" id="A0A326TSW2"/>
<evidence type="ECO:0000259" key="1">
    <source>
        <dbReference type="Pfam" id="PF07075"/>
    </source>
</evidence>
<dbReference type="Gene3D" id="3.40.50.12170">
    <property type="entry name" value="Uncharacterised protein PF07075, DUF1343"/>
    <property type="match status" value="1"/>
</dbReference>
<dbReference type="RefSeq" id="WP_111326258.1">
    <property type="nucleotide sequence ID" value="NZ_BIFX01000003.1"/>
</dbReference>
<comment type="caution">
    <text evidence="3">The sequence shown here is derived from an EMBL/GenBank/DDBJ whole genome shotgun (WGS) entry which is preliminary data.</text>
</comment>
<dbReference type="InterPro" id="IPR048503">
    <property type="entry name" value="NamZ_C"/>
</dbReference>
<dbReference type="Pfam" id="PF20732">
    <property type="entry name" value="NamZ_C"/>
    <property type="match status" value="1"/>
</dbReference>
<dbReference type="EMBL" id="QKUF01000046">
    <property type="protein sequence ID" value="PZW19483.1"/>
    <property type="molecule type" value="Genomic_DNA"/>
</dbReference>
<organism evidence="3 4">
    <name type="scientific">Thermosporothrix hazakensis</name>
    <dbReference type="NCBI Taxonomy" id="644383"/>
    <lineage>
        <taxon>Bacteria</taxon>
        <taxon>Bacillati</taxon>
        <taxon>Chloroflexota</taxon>
        <taxon>Ktedonobacteria</taxon>
        <taxon>Ktedonobacterales</taxon>
        <taxon>Thermosporotrichaceae</taxon>
        <taxon>Thermosporothrix</taxon>
    </lineage>
</organism>
<dbReference type="Gene3D" id="3.90.1150.140">
    <property type="match status" value="1"/>
</dbReference>
<dbReference type="OrthoDB" id="9801061at2"/>
<sequence length="388" mass="42676">MQAAPVQTGLETLLAEGLPHLSRKRLGLITNPSAVNHRLQSAVDLLSAQGSLHLCALFGPEHGIRGDAQAGVDIASSHDPRTGLPIYSLYGPTRRPTPEMLAGLDALLYDIQDVGVRYYTYIGTLLFAQEAAAAAGLEFLVLDRPNPLPDTFLEGNVLDPRFASFVGAYPLPVRHGLTVGELARLFASERGWPPPTVVPLRGWKRSLWFDETDLPWIMPSPNLPTLDAVTLYPGTCLFEGTNCSEGRGTTRPFEVIGAPWIDPFQLAEAMNDLALPGVAFRPLYFTPQFSKHRDTPCGGVQLHITDRTQLRPLRVGLYLLHTIRSLYPDALNWTQGSDGQYFLDLLGGTDQLRLALERGATVDEIMAAWPEQQADFARRRQAALLYEG</sequence>
<accession>A0A326TSW2</accession>
<dbReference type="PANTHER" id="PTHR42915">
    <property type="entry name" value="HYPOTHETICAL 460 KDA PROTEIN IN FEUA-SIGW INTERGENIC REGION [PRECURSOR]"/>
    <property type="match status" value="1"/>
</dbReference>
<proteinExistence type="predicted"/>
<protein>
    <submittedName>
        <fullName evidence="3">Uncharacterized protein YbbC (DUF1343 family)</fullName>
    </submittedName>
</protein>
<dbReference type="GO" id="GO:0033922">
    <property type="term" value="F:peptidoglycan beta-N-acetylmuramidase activity"/>
    <property type="evidence" value="ECO:0007669"/>
    <property type="project" value="InterPro"/>
</dbReference>
<evidence type="ECO:0000259" key="2">
    <source>
        <dbReference type="Pfam" id="PF20732"/>
    </source>
</evidence>
<evidence type="ECO:0000313" key="3">
    <source>
        <dbReference type="EMBL" id="PZW19483.1"/>
    </source>
</evidence>
<evidence type="ECO:0000313" key="4">
    <source>
        <dbReference type="Proteomes" id="UP000248806"/>
    </source>
</evidence>
<name>A0A326TSW2_THEHA</name>